<dbReference type="OMA" id="ANCGETH"/>
<evidence type="ECO:0000313" key="4">
    <source>
        <dbReference type="Proteomes" id="UP000472276"/>
    </source>
</evidence>
<dbReference type="SUPFAM" id="SSF56436">
    <property type="entry name" value="C-type lectin-like"/>
    <property type="match status" value="1"/>
</dbReference>
<dbReference type="InterPro" id="IPR016187">
    <property type="entry name" value="CTDL_fold"/>
</dbReference>
<feature type="signal peptide" evidence="1">
    <location>
        <begin position="1"/>
        <end position="23"/>
    </location>
</feature>
<dbReference type="Ensembl" id="ENSOABT00000040954.2">
    <property type="protein sequence ID" value="ENSOABP00000039867.1"/>
    <property type="gene ID" value="ENSOABG00000018133.2"/>
</dbReference>
<evidence type="ECO:0000256" key="1">
    <source>
        <dbReference type="SAM" id="SignalP"/>
    </source>
</evidence>
<accession>A0A668UN62</accession>
<reference evidence="3" key="2">
    <citation type="submission" date="2025-09" db="UniProtKB">
        <authorList>
            <consortium name="Ensembl"/>
        </authorList>
    </citation>
    <scope>IDENTIFICATION</scope>
</reference>
<evidence type="ECO:0000259" key="2">
    <source>
        <dbReference type="PROSITE" id="PS50041"/>
    </source>
</evidence>
<feature type="domain" description="C-type lectin" evidence="2">
    <location>
        <begin position="28"/>
        <end position="133"/>
    </location>
</feature>
<dbReference type="CDD" id="cd00037">
    <property type="entry name" value="CLECT"/>
    <property type="match status" value="1"/>
</dbReference>
<sequence>KKRFLFLRTMNTLLLALAFSGQSGPPMYHIVKPQMTWDEARNYCRSSFTDLASVRNISEHNEILSLLSANTWFGLYRHPWSHWSDLTPTNFTNWNYGQPDNSGSTISSCALVSPASGTWFEANCGETHYFICQDFRSRRKRLNLKFQSEADLTDPSIQQQLLEQVQRL</sequence>
<dbReference type="SMART" id="SM00034">
    <property type="entry name" value="CLECT"/>
    <property type="match status" value="1"/>
</dbReference>
<keyword evidence="1" id="KW-0732">Signal</keyword>
<dbReference type="PANTHER" id="PTHR45784:SF5">
    <property type="entry name" value="C-TYPE LECTIN DOMAIN FAMILY 20 MEMBER A-RELATED"/>
    <property type="match status" value="1"/>
</dbReference>
<proteinExistence type="predicted"/>
<evidence type="ECO:0000313" key="3">
    <source>
        <dbReference type="Ensembl" id="ENSOABP00000039867.1"/>
    </source>
</evidence>
<dbReference type="PANTHER" id="PTHR45784">
    <property type="entry name" value="C-TYPE LECTIN DOMAIN FAMILY 20 MEMBER A-RELATED"/>
    <property type="match status" value="1"/>
</dbReference>
<dbReference type="Pfam" id="PF00059">
    <property type="entry name" value="Lectin_C"/>
    <property type="match status" value="1"/>
</dbReference>
<dbReference type="InterPro" id="IPR016186">
    <property type="entry name" value="C-type_lectin-like/link_sf"/>
</dbReference>
<dbReference type="InterPro" id="IPR001304">
    <property type="entry name" value="C-type_lectin-like"/>
</dbReference>
<keyword evidence="4" id="KW-1185">Reference proteome</keyword>
<dbReference type="Gene3D" id="3.10.100.10">
    <property type="entry name" value="Mannose-Binding Protein A, subunit A"/>
    <property type="match status" value="1"/>
</dbReference>
<feature type="chain" id="PRO_5025329888" description="C-type lectin domain-containing protein" evidence="1">
    <location>
        <begin position="24"/>
        <end position="168"/>
    </location>
</feature>
<reference evidence="3" key="1">
    <citation type="submission" date="2025-08" db="UniProtKB">
        <authorList>
            <consortium name="Ensembl"/>
        </authorList>
    </citation>
    <scope>IDENTIFICATION</scope>
</reference>
<name>A0A668UN62_OREAU</name>
<dbReference type="AlphaFoldDB" id="A0A668UN62"/>
<dbReference type="PROSITE" id="PS50041">
    <property type="entry name" value="C_TYPE_LECTIN_2"/>
    <property type="match status" value="1"/>
</dbReference>
<protein>
    <recommendedName>
        <fullName evidence="2">C-type lectin domain-containing protein</fullName>
    </recommendedName>
</protein>
<organism evidence="3 4">
    <name type="scientific">Oreochromis aureus</name>
    <name type="common">Israeli tilapia</name>
    <name type="synonym">Chromis aureus</name>
    <dbReference type="NCBI Taxonomy" id="47969"/>
    <lineage>
        <taxon>Eukaryota</taxon>
        <taxon>Metazoa</taxon>
        <taxon>Chordata</taxon>
        <taxon>Craniata</taxon>
        <taxon>Vertebrata</taxon>
        <taxon>Euteleostomi</taxon>
        <taxon>Actinopterygii</taxon>
        <taxon>Neopterygii</taxon>
        <taxon>Teleostei</taxon>
        <taxon>Neoteleostei</taxon>
        <taxon>Acanthomorphata</taxon>
        <taxon>Ovalentaria</taxon>
        <taxon>Cichlomorphae</taxon>
        <taxon>Cichliformes</taxon>
        <taxon>Cichlidae</taxon>
        <taxon>African cichlids</taxon>
        <taxon>Pseudocrenilabrinae</taxon>
        <taxon>Oreochromini</taxon>
        <taxon>Oreochromis</taxon>
    </lineage>
</organism>
<dbReference type="Proteomes" id="UP000472276">
    <property type="component" value="Unassembled WGS sequence"/>
</dbReference>